<evidence type="ECO:0000313" key="2">
    <source>
        <dbReference type="Proteomes" id="UP001626550"/>
    </source>
</evidence>
<dbReference type="Proteomes" id="UP001626550">
    <property type="component" value="Unassembled WGS sequence"/>
</dbReference>
<dbReference type="PANTHER" id="PTHR23053:SF0">
    <property type="entry name" value="HYDROCEPHALUS-INDUCING PROTEIN HOMOLOG"/>
    <property type="match status" value="1"/>
</dbReference>
<accession>A0ABD2Q0U6</accession>
<evidence type="ECO:0000313" key="1">
    <source>
        <dbReference type="EMBL" id="KAL3313262.1"/>
    </source>
</evidence>
<reference evidence="1 2" key="1">
    <citation type="submission" date="2024-11" db="EMBL/GenBank/DDBJ databases">
        <title>Adaptive evolution of stress response genes in parasites aligns with host niche diversity.</title>
        <authorList>
            <person name="Hahn C."/>
            <person name="Resl P."/>
        </authorList>
    </citation>
    <scope>NUCLEOTIDE SEQUENCE [LARGE SCALE GENOMIC DNA]</scope>
    <source>
        <strain evidence="1">EGGRZ-B1_66</strain>
        <tissue evidence="1">Body</tissue>
    </source>
</reference>
<dbReference type="EMBL" id="JBJKFK010001372">
    <property type="protein sequence ID" value="KAL3313262.1"/>
    <property type="molecule type" value="Genomic_DNA"/>
</dbReference>
<keyword evidence="2" id="KW-1185">Reference proteome</keyword>
<protein>
    <submittedName>
        <fullName evidence="1">Uncharacterized protein</fullName>
    </submittedName>
</protein>
<comment type="caution">
    <text evidence="1">The sequence shown here is derived from an EMBL/GenBank/DDBJ whole genome shotgun (WGS) entry which is preliminary data.</text>
</comment>
<dbReference type="AlphaFoldDB" id="A0ABD2Q0U6"/>
<feature type="non-terminal residue" evidence="1">
    <location>
        <position position="378"/>
    </location>
</feature>
<dbReference type="InterPro" id="IPR033305">
    <property type="entry name" value="Hydin-like"/>
</dbReference>
<sequence length="378" mass="42374">MGWLFHCGVCYVSFICGQKIECEIEVFGTLNLVVSGLCVPPQVVKESQSFQCPVRQQDEKGITLINRSNLAWLLKPVIETTAVGDYWTGAEVFEVPQQQQRTYSLTYNPLTMTSDGKKHQGSIMFALPDGTGLYYQLIGQADAPKPMDKIVKEIPCRVQHTEFISVKNWLKTASQRFRVSRDIVKPDKGDPSLKLTGLDFIEVPPGDCKQYKLSLHAFKEGLVLVKLTFTNELTGEYLHGDVQFKIVRGGPQGSVHLVTSVRKSKLHQIQICNPIALQVCFQVNSNLCDLRLPSQVQIPGKSQGCLSIEFMPLKVGRQRGRLEISSQELGLFEYEVDLQATEAATEPVKSFTANIGQSQSQVLRFFNYARTKTEFTCK</sequence>
<dbReference type="PANTHER" id="PTHR23053">
    <property type="entry name" value="DLEC1 DELETED IN LUNG AND ESOPHAGEAL CANCER 1"/>
    <property type="match status" value="1"/>
</dbReference>
<proteinExistence type="predicted"/>
<organism evidence="1 2">
    <name type="scientific">Cichlidogyrus casuarinus</name>
    <dbReference type="NCBI Taxonomy" id="1844966"/>
    <lineage>
        <taxon>Eukaryota</taxon>
        <taxon>Metazoa</taxon>
        <taxon>Spiralia</taxon>
        <taxon>Lophotrochozoa</taxon>
        <taxon>Platyhelminthes</taxon>
        <taxon>Monogenea</taxon>
        <taxon>Monopisthocotylea</taxon>
        <taxon>Dactylogyridea</taxon>
        <taxon>Ancyrocephalidae</taxon>
        <taxon>Cichlidogyrus</taxon>
    </lineage>
</organism>
<name>A0ABD2Q0U6_9PLAT</name>
<gene>
    <name evidence="1" type="ORF">Ciccas_008136</name>
</gene>